<accession>A0A7S2NS99</accession>
<gene>
    <name evidence="1" type="ORF">CBRE1094_LOCUS47380</name>
</gene>
<organism evidence="1">
    <name type="scientific">Haptolina brevifila</name>
    <dbReference type="NCBI Taxonomy" id="156173"/>
    <lineage>
        <taxon>Eukaryota</taxon>
        <taxon>Haptista</taxon>
        <taxon>Haptophyta</taxon>
        <taxon>Prymnesiophyceae</taxon>
        <taxon>Prymnesiales</taxon>
        <taxon>Prymnesiaceae</taxon>
        <taxon>Haptolina</taxon>
    </lineage>
</organism>
<dbReference type="AlphaFoldDB" id="A0A7S2NS99"/>
<reference evidence="1" key="1">
    <citation type="submission" date="2021-01" db="EMBL/GenBank/DDBJ databases">
        <authorList>
            <person name="Corre E."/>
            <person name="Pelletier E."/>
            <person name="Niang G."/>
            <person name="Scheremetjew M."/>
            <person name="Finn R."/>
            <person name="Kale V."/>
            <person name="Holt S."/>
            <person name="Cochrane G."/>
            <person name="Meng A."/>
            <person name="Brown T."/>
            <person name="Cohen L."/>
        </authorList>
    </citation>
    <scope>NUCLEOTIDE SEQUENCE</scope>
    <source>
        <strain evidence="1">UTEX LB 985</strain>
    </source>
</reference>
<name>A0A7S2NS99_9EUKA</name>
<protein>
    <submittedName>
        <fullName evidence="1">Uncharacterized protein</fullName>
    </submittedName>
</protein>
<proteinExistence type="predicted"/>
<dbReference type="EMBL" id="HBGU01086768">
    <property type="protein sequence ID" value="CAD9556281.1"/>
    <property type="molecule type" value="Transcribed_RNA"/>
</dbReference>
<evidence type="ECO:0000313" key="1">
    <source>
        <dbReference type="EMBL" id="CAD9556281.1"/>
    </source>
</evidence>
<sequence>MLARCVGAYAVSRHGVLRLLLDAHAVPEWVHPTDHFMNNLAAFDPALRSGWFEPPLVCQARGLGGSRTCFAATSCPPAELRSPVHEGVRLSGELGVEGCGKERYVLERAVTPAHNVPLLNMPPLNMTPPTAGAAAIPGIERVGHPRTTRTSQAASSTSVSEYASLLRTEPSCHTPSEETLPWIVPWLNNRSSHEPALVLNVGAEDGKFFPHLTAYHALTDRSTAKRRQVALQHVGPIFFHSHTRPVKVAIARVVQMEGASAPNTSWCQARRPSVFVPIFKAASSTILLGVLPTLYPGLGAVWGPHARLTSAEAAGASVHLGGRSYQFSEGPLSTSKELLAHGALRESPAHDATMHHHDATMPAHDATHHSSAADDNEVKPLFFTVVRDPFARFISAFKPHETSLPLCNGRPCNATIRLLGEHAKLLERGPPAWLAHPAGGYGVWAHWLSQTYHLSGTGGMKGETPIRFSHVLRIERLDEDLLELSRAVGATPGCKVTT</sequence>